<dbReference type="Gene3D" id="3.40.30.10">
    <property type="entry name" value="Glutaredoxin"/>
    <property type="match status" value="1"/>
</dbReference>
<dbReference type="InterPro" id="IPR036249">
    <property type="entry name" value="Thioredoxin-like_sf"/>
</dbReference>
<dbReference type="PANTHER" id="PTHR44328:SF16">
    <property type="entry name" value="PROTEIN IN2-1 HOMOLOG B"/>
    <property type="match status" value="1"/>
</dbReference>
<dbReference type="SUPFAM" id="SSF47616">
    <property type="entry name" value="GST C-terminal domain-like"/>
    <property type="match status" value="1"/>
</dbReference>
<dbReference type="PROSITE" id="PS50404">
    <property type="entry name" value="GST_NTER"/>
    <property type="match status" value="1"/>
</dbReference>
<evidence type="ECO:0000313" key="2">
    <source>
        <dbReference type="EMBL" id="KAJ4970356.1"/>
    </source>
</evidence>
<comment type="caution">
    <text evidence="2">The sequence shown here is derived from an EMBL/GenBank/DDBJ whole genome shotgun (WGS) entry which is preliminary data.</text>
</comment>
<dbReference type="PANTHER" id="PTHR44328">
    <property type="entry name" value="GLUTATHIONE S-TRANSFERASE L1"/>
    <property type="match status" value="1"/>
</dbReference>
<reference evidence="2" key="1">
    <citation type="journal article" date="2023" name="Plant J.">
        <title>The genome of the king protea, Protea cynaroides.</title>
        <authorList>
            <person name="Chang J."/>
            <person name="Duong T.A."/>
            <person name="Schoeman C."/>
            <person name="Ma X."/>
            <person name="Roodt D."/>
            <person name="Barker N."/>
            <person name="Li Z."/>
            <person name="Van de Peer Y."/>
            <person name="Mizrachi E."/>
        </authorList>
    </citation>
    <scope>NUCLEOTIDE SEQUENCE</scope>
    <source>
        <tissue evidence="2">Young leaves</tissue>
    </source>
</reference>
<proteinExistence type="predicted"/>
<organism evidence="2 3">
    <name type="scientific">Protea cynaroides</name>
    <dbReference type="NCBI Taxonomy" id="273540"/>
    <lineage>
        <taxon>Eukaryota</taxon>
        <taxon>Viridiplantae</taxon>
        <taxon>Streptophyta</taxon>
        <taxon>Embryophyta</taxon>
        <taxon>Tracheophyta</taxon>
        <taxon>Spermatophyta</taxon>
        <taxon>Magnoliopsida</taxon>
        <taxon>Proteales</taxon>
        <taxon>Proteaceae</taxon>
        <taxon>Protea</taxon>
    </lineage>
</organism>
<sequence>MAAVALEVLPPILDSTSEPPTLFDGTTRLYTCYTCPYAQRTWIARNYKGLQDKIKLVPIDLDNRPTWYKEKVYPPNKVPSLEHNNEIKGESLDLVKYIDGHFEGPSLLPDDPAKKEFAEELLSYTDTFNGTVFGSIKGDPNADFGATFDYLETALSKFDDGPFFLGQFSQVDIAYAPFIERCQPLLLEFKNYDLITGRPKLATWIEEVNKIEAYKQTKLDPQAVLGPLKKKLFGK</sequence>
<name>A0A9Q0KHG3_9MAGN</name>
<protein>
    <recommendedName>
        <fullName evidence="1">GST N-terminal domain-containing protein</fullName>
    </recommendedName>
</protein>
<dbReference type="Proteomes" id="UP001141806">
    <property type="component" value="Unassembled WGS sequence"/>
</dbReference>
<keyword evidence="3" id="KW-1185">Reference proteome</keyword>
<dbReference type="EMBL" id="JAMYWD010000005">
    <property type="protein sequence ID" value="KAJ4970356.1"/>
    <property type="molecule type" value="Genomic_DNA"/>
</dbReference>
<dbReference type="FunFam" id="3.40.30.10:FF:000091">
    <property type="entry name" value="Glutathione S-transferase L2, chloroplastic"/>
    <property type="match status" value="1"/>
</dbReference>
<dbReference type="CDD" id="cd03203">
    <property type="entry name" value="GST_C_Lambda"/>
    <property type="match status" value="1"/>
</dbReference>
<feature type="domain" description="GST N-terminal" evidence="1">
    <location>
        <begin position="25"/>
        <end position="106"/>
    </location>
</feature>
<dbReference type="SUPFAM" id="SSF52833">
    <property type="entry name" value="Thioredoxin-like"/>
    <property type="match status" value="1"/>
</dbReference>
<dbReference type="Pfam" id="PF13417">
    <property type="entry name" value="GST_N_3"/>
    <property type="match status" value="1"/>
</dbReference>
<dbReference type="InterPro" id="IPR036282">
    <property type="entry name" value="Glutathione-S-Trfase_C_sf"/>
</dbReference>
<dbReference type="Gene3D" id="1.20.1050.10">
    <property type="match status" value="1"/>
</dbReference>
<dbReference type="FunFam" id="1.20.1050.10:FF:000041">
    <property type="entry name" value="Lambda class glutathione S-transferase"/>
    <property type="match status" value="1"/>
</dbReference>
<evidence type="ECO:0000313" key="3">
    <source>
        <dbReference type="Proteomes" id="UP001141806"/>
    </source>
</evidence>
<dbReference type="OrthoDB" id="4951845at2759"/>
<dbReference type="AlphaFoldDB" id="A0A9Q0KHG3"/>
<accession>A0A9Q0KHG3</accession>
<evidence type="ECO:0000259" key="1">
    <source>
        <dbReference type="PROSITE" id="PS50404"/>
    </source>
</evidence>
<dbReference type="InterPro" id="IPR004045">
    <property type="entry name" value="Glutathione_S-Trfase_N"/>
</dbReference>
<gene>
    <name evidence="2" type="ORF">NE237_003455</name>
</gene>
<dbReference type="InterPro" id="IPR044629">
    <property type="entry name" value="GSTL1/2/3"/>
</dbReference>
<dbReference type="GO" id="GO:0004364">
    <property type="term" value="F:glutathione transferase activity"/>
    <property type="evidence" value="ECO:0007669"/>
    <property type="project" value="InterPro"/>
</dbReference>
<dbReference type="Pfam" id="PF13410">
    <property type="entry name" value="GST_C_2"/>
    <property type="match status" value="1"/>
</dbReference>